<dbReference type="GO" id="GO:0000902">
    <property type="term" value="P:cell morphogenesis"/>
    <property type="evidence" value="ECO:0007669"/>
    <property type="project" value="UniProtKB-ARBA"/>
</dbReference>
<keyword evidence="4 6" id="KW-1015">Disulfide bond</keyword>
<feature type="transmembrane region" description="Helical" evidence="7">
    <location>
        <begin position="16"/>
        <end position="38"/>
    </location>
</feature>
<dbReference type="InterPro" id="IPR001881">
    <property type="entry name" value="EGF-like_Ca-bd_dom"/>
</dbReference>
<reference evidence="10" key="1">
    <citation type="submission" date="2025-08" db="UniProtKB">
        <authorList>
            <consortium name="RefSeq"/>
        </authorList>
    </citation>
    <scope>IDENTIFICATION</scope>
    <source>
        <tissue evidence="10">Gonads</tissue>
    </source>
</reference>
<dbReference type="PROSITE" id="PS01186">
    <property type="entry name" value="EGF_2"/>
    <property type="match status" value="2"/>
</dbReference>
<dbReference type="PANTHER" id="PTHR12916:SF4">
    <property type="entry name" value="UNINFLATABLE, ISOFORM C"/>
    <property type="match status" value="1"/>
</dbReference>
<dbReference type="OrthoDB" id="5953235at2759"/>
<dbReference type="KEGG" id="lak:106159804"/>
<comment type="caution">
    <text evidence="6">Lacks conserved residue(s) required for the propagation of feature annotation.</text>
</comment>
<dbReference type="STRING" id="7574.A0A1S3I072"/>
<keyword evidence="9" id="KW-1185">Reference proteome</keyword>
<feature type="domain" description="EGF-like" evidence="8">
    <location>
        <begin position="179"/>
        <end position="216"/>
    </location>
</feature>
<evidence type="ECO:0000256" key="5">
    <source>
        <dbReference type="ARBA" id="ARBA00023180"/>
    </source>
</evidence>
<keyword evidence="7" id="KW-0472">Membrane</keyword>
<keyword evidence="7" id="KW-0812">Transmembrane</keyword>
<dbReference type="GO" id="GO:0042063">
    <property type="term" value="P:gliogenesis"/>
    <property type="evidence" value="ECO:0007669"/>
    <property type="project" value="UniProtKB-ARBA"/>
</dbReference>
<evidence type="ECO:0000256" key="2">
    <source>
        <dbReference type="ARBA" id="ARBA00022729"/>
    </source>
</evidence>
<dbReference type="SMART" id="SM00181">
    <property type="entry name" value="EGF"/>
    <property type="match status" value="2"/>
</dbReference>
<dbReference type="PANTHER" id="PTHR12916">
    <property type="entry name" value="CYTOCHROME C OXIDASE POLYPEPTIDE VIC-2"/>
    <property type="match status" value="1"/>
</dbReference>
<keyword evidence="3" id="KW-0677">Repeat</keyword>
<evidence type="ECO:0000256" key="6">
    <source>
        <dbReference type="PROSITE-ProRule" id="PRU00076"/>
    </source>
</evidence>
<evidence type="ECO:0000259" key="8">
    <source>
        <dbReference type="PROSITE" id="PS50026"/>
    </source>
</evidence>
<dbReference type="SMART" id="SM00179">
    <property type="entry name" value="EGF_CA"/>
    <property type="match status" value="2"/>
</dbReference>
<keyword evidence="7" id="KW-1133">Transmembrane helix</keyword>
<organism evidence="9 10">
    <name type="scientific">Lingula anatina</name>
    <name type="common">Brachiopod</name>
    <name type="synonym">Lingula unguis</name>
    <dbReference type="NCBI Taxonomy" id="7574"/>
    <lineage>
        <taxon>Eukaryota</taxon>
        <taxon>Metazoa</taxon>
        <taxon>Spiralia</taxon>
        <taxon>Lophotrochozoa</taxon>
        <taxon>Brachiopoda</taxon>
        <taxon>Linguliformea</taxon>
        <taxon>Lingulata</taxon>
        <taxon>Lingulida</taxon>
        <taxon>Linguloidea</taxon>
        <taxon>Lingulidae</taxon>
        <taxon>Lingula</taxon>
    </lineage>
</organism>
<keyword evidence="5" id="KW-0325">Glycoprotein</keyword>
<evidence type="ECO:0000256" key="7">
    <source>
        <dbReference type="SAM" id="Phobius"/>
    </source>
</evidence>
<dbReference type="SUPFAM" id="SSF57196">
    <property type="entry name" value="EGF/Laminin"/>
    <property type="match status" value="2"/>
</dbReference>
<evidence type="ECO:0000256" key="3">
    <source>
        <dbReference type="ARBA" id="ARBA00022737"/>
    </source>
</evidence>
<dbReference type="FunFam" id="2.10.25.10:FF:000230">
    <property type="entry name" value="Delta-like protein"/>
    <property type="match status" value="1"/>
</dbReference>
<gene>
    <name evidence="10" type="primary">LOC106159804</name>
</gene>
<sequence length="219" mass="23449">MKAVGSHALVSILQEFIQLMVLFTVNMVPTSACFFILLASHSMLLRQNGAEAGSSNEADDTSLLEQTKLKIFALEARIKADCVNWPELLGNLPPTSAIVGKRNTNVDLTQQVINIQDAQQLYGDMTALYRNCSRGPKPKNCPSEPCYNGGSCIDDALGSVTCVCTSGFTGKKCQTALTPVRNCPSEPCYNGGTCIDDAFGSVTCVCRPGYTGKKCQTSS</sequence>
<dbReference type="PROSITE" id="PS50026">
    <property type="entry name" value="EGF_3"/>
    <property type="match status" value="2"/>
</dbReference>
<evidence type="ECO:0000313" key="9">
    <source>
        <dbReference type="Proteomes" id="UP000085678"/>
    </source>
</evidence>
<dbReference type="FunFam" id="2.10.25.10:FF:000012">
    <property type="entry name" value="Delta-like protein"/>
    <property type="match status" value="1"/>
</dbReference>
<feature type="domain" description="EGF-like" evidence="8">
    <location>
        <begin position="137"/>
        <end position="174"/>
    </location>
</feature>
<dbReference type="CDD" id="cd00054">
    <property type="entry name" value="EGF_CA"/>
    <property type="match status" value="2"/>
</dbReference>
<dbReference type="RefSeq" id="XP_013391662.1">
    <property type="nucleotide sequence ID" value="XM_013536208.1"/>
</dbReference>
<dbReference type="GO" id="GO:0048666">
    <property type="term" value="P:neuron development"/>
    <property type="evidence" value="ECO:0007669"/>
    <property type="project" value="UniProtKB-ARBA"/>
</dbReference>
<dbReference type="GO" id="GO:0007219">
    <property type="term" value="P:Notch signaling pathway"/>
    <property type="evidence" value="ECO:0007669"/>
    <property type="project" value="TreeGrafter"/>
</dbReference>
<dbReference type="GO" id="GO:0005112">
    <property type="term" value="F:Notch binding"/>
    <property type="evidence" value="ECO:0007669"/>
    <property type="project" value="TreeGrafter"/>
</dbReference>
<dbReference type="PRINTS" id="PR00010">
    <property type="entry name" value="EGFBLOOD"/>
</dbReference>
<proteinExistence type="predicted"/>
<dbReference type="InterPro" id="IPR000742">
    <property type="entry name" value="EGF"/>
</dbReference>
<dbReference type="PROSITE" id="PS00022">
    <property type="entry name" value="EGF_1"/>
    <property type="match status" value="2"/>
</dbReference>
<evidence type="ECO:0000256" key="1">
    <source>
        <dbReference type="ARBA" id="ARBA00022536"/>
    </source>
</evidence>
<dbReference type="GO" id="GO:0005886">
    <property type="term" value="C:plasma membrane"/>
    <property type="evidence" value="ECO:0007669"/>
    <property type="project" value="UniProtKB-ARBA"/>
</dbReference>
<name>A0A1S3I072_LINAN</name>
<keyword evidence="1 6" id="KW-0245">EGF-like domain</keyword>
<feature type="disulfide bond" evidence="6">
    <location>
        <begin position="164"/>
        <end position="173"/>
    </location>
</feature>
<accession>A0A1S3I072</accession>
<evidence type="ECO:0000313" key="10">
    <source>
        <dbReference type="RefSeq" id="XP_013391662.1"/>
    </source>
</evidence>
<dbReference type="AlphaFoldDB" id="A0A1S3I072"/>
<feature type="disulfide bond" evidence="6">
    <location>
        <begin position="206"/>
        <end position="215"/>
    </location>
</feature>
<dbReference type="Gene3D" id="2.10.25.10">
    <property type="entry name" value="Laminin"/>
    <property type="match status" value="2"/>
</dbReference>
<dbReference type="GeneID" id="106159804"/>
<evidence type="ECO:0000256" key="4">
    <source>
        <dbReference type="ARBA" id="ARBA00023157"/>
    </source>
</evidence>
<keyword evidence="2" id="KW-0732">Signal</keyword>
<dbReference type="GO" id="GO:0005509">
    <property type="term" value="F:calcium ion binding"/>
    <property type="evidence" value="ECO:0007669"/>
    <property type="project" value="InterPro"/>
</dbReference>
<protein>
    <submittedName>
        <fullName evidence="10">Coagulation factor X</fullName>
    </submittedName>
</protein>
<dbReference type="Pfam" id="PF00008">
    <property type="entry name" value="EGF"/>
    <property type="match status" value="2"/>
</dbReference>
<dbReference type="Proteomes" id="UP000085678">
    <property type="component" value="Unplaced"/>
</dbReference>
<dbReference type="InParanoid" id="A0A1S3I072"/>